<gene>
    <name evidence="4" type="ordered locus">Spica_0186</name>
</gene>
<dbReference type="EMBL" id="CP002868">
    <property type="protein sequence ID" value="AEJ18354.1"/>
    <property type="molecule type" value="Genomic_DNA"/>
</dbReference>
<dbReference type="InterPro" id="IPR029028">
    <property type="entry name" value="Alpha/beta_knot_MTases"/>
</dbReference>
<evidence type="ECO:0000313" key="5">
    <source>
        <dbReference type="Proteomes" id="UP000000503"/>
    </source>
</evidence>
<dbReference type="GO" id="GO:0005829">
    <property type="term" value="C:cytosol"/>
    <property type="evidence" value="ECO:0007669"/>
    <property type="project" value="TreeGrafter"/>
</dbReference>
<reference evidence="5" key="1">
    <citation type="journal article" date="2013" name="Stand. Genomic Sci.">
        <title>Genome sequence of the thermophilic fresh-water bacterium Spirochaeta caldaria type strain (H1(T)), reclassification of Spirochaeta caldaria, Spirochaeta stenostrepta, and Spirochaeta zuelzerae in the genus Treponema as Treponema caldaria comb. nov., Treponema stenostrepta comb. nov., and Treponema zuelzerae comb. nov., and emendation of the genus Treponema.</title>
        <authorList>
            <person name="Abt B."/>
            <person name="Goker M."/>
            <person name="Scheuner C."/>
            <person name="Han C."/>
            <person name="Lu M."/>
            <person name="Misra M."/>
            <person name="Lapidus A."/>
            <person name="Nolan M."/>
            <person name="Lucas S."/>
            <person name="Hammon N."/>
            <person name="Deshpande S."/>
            <person name="Cheng J.F."/>
            <person name="Tapia R."/>
            <person name="Goodwin L.A."/>
            <person name="Pitluck S."/>
            <person name="Liolios K."/>
            <person name="Pagani I."/>
            <person name="Ivanova N."/>
            <person name="Mavromatis K."/>
            <person name="Mikhailova N."/>
            <person name="Huntemann M."/>
            <person name="Pati A."/>
            <person name="Chen A."/>
            <person name="Palaniappan K."/>
            <person name="Land M."/>
            <person name="Hauser L."/>
            <person name="Jeffries C.D."/>
            <person name="Rohde M."/>
            <person name="Spring S."/>
            <person name="Gronow S."/>
            <person name="Detter J.C."/>
            <person name="Bristow J."/>
            <person name="Eisen J.A."/>
            <person name="Markowitz V."/>
            <person name="Hugenholtz P."/>
            <person name="Kyrpides N.C."/>
            <person name="Woyke T."/>
            <person name="Klenk H.P."/>
        </authorList>
    </citation>
    <scope>NUCLEOTIDE SEQUENCE</scope>
    <source>
        <strain evidence="5">ATCC 51460 / DSM 7334 / H1</strain>
    </source>
</reference>
<dbReference type="Proteomes" id="UP000000503">
    <property type="component" value="Chromosome"/>
</dbReference>
<dbReference type="InterPro" id="IPR029064">
    <property type="entry name" value="Ribosomal_eL30-like_sf"/>
</dbReference>
<dbReference type="InterPro" id="IPR001537">
    <property type="entry name" value="SpoU_MeTrfase"/>
</dbReference>
<dbReference type="InterPro" id="IPR013123">
    <property type="entry name" value="SpoU_subst-bd"/>
</dbReference>
<dbReference type="SUPFAM" id="SSF55315">
    <property type="entry name" value="L30e-like"/>
    <property type="match status" value="1"/>
</dbReference>
<dbReference type="GO" id="GO:0032259">
    <property type="term" value="P:methylation"/>
    <property type="evidence" value="ECO:0007669"/>
    <property type="project" value="UniProtKB-KW"/>
</dbReference>
<feature type="domain" description="RNA 2-O ribose methyltransferase substrate binding" evidence="3">
    <location>
        <begin position="25"/>
        <end position="100"/>
    </location>
</feature>
<dbReference type="PANTHER" id="PTHR46429">
    <property type="entry name" value="23S RRNA (GUANOSINE-2'-O-)-METHYLTRANSFERASE RLMB"/>
    <property type="match status" value="1"/>
</dbReference>
<keyword evidence="1 4" id="KW-0489">Methyltransferase</keyword>
<evidence type="ECO:0000256" key="2">
    <source>
        <dbReference type="ARBA" id="ARBA00022679"/>
    </source>
</evidence>
<dbReference type="InterPro" id="IPR029026">
    <property type="entry name" value="tRNA_m1G_MTases_N"/>
</dbReference>
<dbReference type="SUPFAM" id="SSF75217">
    <property type="entry name" value="alpha/beta knot"/>
    <property type="match status" value="1"/>
</dbReference>
<name>F8EWW8_GRAC1</name>
<dbReference type="Pfam" id="PF00588">
    <property type="entry name" value="SpoU_methylase"/>
    <property type="match status" value="1"/>
</dbReference>
<dbReference type="KEGG" id="scd:Spica_0186"/>
<evidence type="ECO:0000256" key="1">
    <source>
        <dbReference type="ARBA" id="ARBA00022603"/>
    </source>
</evidence>
<dbReference type="CDD" id="cd18095">
    <property type="entry name" value="SpoU-like_rRNA-MTase"/>
    <property type="match status" value="1"/>
</dbReference>
<dbReference type="eggNOG" id="COG0566">
    <property type="taxonomic scope" value="Bacteria"/>
</dbReference>
<dbReference type="GO" id="GO:0003723">
    <property type="term" value="F:RNA binding"/>
    <property type="evidence" value="ECO:0007669"/>
    <property type="project" value="InterPro"/>
</dbReference>
<evidence type="ECO:0000313" key="4">
    <source>
        <dbReference type="EMBL" id="AEJ18354.1"/>
    </source>
</evidence>
<dbReference type="Gene3D" id="3.40.1280.10">
    <property type="match status" value="1"/>
</dbReference>
<dbReference type="InterPro" id="IPR004441">
    <property type="entry name" value="rRNA_MeTrfase_TrmH"/>
</dbReference>
<keyword evidence="5" id="KW-1185">Reference proteome</keyword>
<dbReference type="PANTHER" id="PTHR46429:SF2">
    <property type="entry name" value="TRNA_RRNA METHYLTRANSFERASE"/>
    <property type="match status" value="1"/>
</dbReference>
<organism evidence="4 5">
    <name type="scientific">Gracilinema caldarium (strain ATCC 51460 / DSM 7334 / H1)</name>
    <name type="common">Treponema caldarium</name>
    <dbReference type="NCBI Taxonomy" id="744872"/>
    <lineage>
        <taxon>Bacteria</taxon>
        <taxon>Pseudomonadati</taxon>
        <taxon>Spirochaetota</taxon>
        <taxon>Spirochaetia</taxon>
        <taxon>Spirochaetales</taxon>
        <taxon>Breznakiellaceae</taxon>
        <taxon>Gracilinema</taxon>
    </lineage>
</organism>
<sequence>MNDNISFLMYTFCESMRNKKTNELAVCGVNAVSALAKQHPEQIRRLFLRKDRLPIFTKACKYLAEQKRLYKFCEDDELERLCKSPRHQGVVAMIMEPEPPTISSQELDEWSSKRQIGLILDSVGNDNNLGAIIRSAAFFGATWIILSERDREARLTTSAYRVAEGGMEYVRIRKADNIEAFVKAAEKKMLVLGAHHRARLRLKDLPTLADPFPHGFAVVVGNEETGLSLEVERACSYLVRIPGSGQIESLNVAQAATLFLHEISTIF</sequence>
<proteinExistence type="predicted"/>
<keyword evidence="2" id="KW-0808">Transferase</keyword>
<dbReference type="HOGENOM" id="CLU_021322_2_0_12"/>
<accession>F8EWW8</accession>
<dbReference type="STRING" id="744872.Spica_0186"/>
<dbReference type="SMART" id="SM00967">
    <property type="entry name" value="SpoU_sub_bind"/>
    <property type="match status" value="1"/>
</dbReference>
<evidence type="ECO:0000259" key="3">
    <source>
        <dbReference type="SMART" id="SM00967"/>
    </source>
</evidence>
<dbReference type="GO" id="GO:0006396">
    <property type="term" value="P:RNA processing"/>
    <property type="evidence" value="ECO:0007669"/>
    <property type="project" value="InterPro"/>
</dbReference>
<protein>
    <submittedName>
        <fullName evidence="4">tRNA/rRNA methyltransferase (SpoU)</fullName>
    </submittedName>
</protein>
<dbReference type="AlphaFoldDB" id="F8EWW8"/>
<dbReference type="Gene3D" id="3.30.1330.30">
    <property type="match status" value="1"/>
</dbReference>
<dbReference type="Pfam" id="PF08032">
    <property type="entry name" value="SpoU_sub_bind"/>
    <property type="match status" value="1"/>
</dbReference>
<dbReference type="GO" id="GO:0008173">
    <property type="term" value="F:RNA methyltransferase activity"/>
    <property type="evidence" value="ECO:0007669"/>
    <property type="project" value="InterPro"/>
</dbReference>